<keyword evidence="2" id="KW-0677">Repeat</keyword>
<dbReference type="Pfam" id="PF23282">
    <property type="entry name" value="WHD_ROQ1"/>
    <property type="match status" value="1"/>
</dbReference>
<organism evidence="5 6">
    <name type="scientific">Stylosanthes scabra</name>
    <dbReference type="NCBI Taxonomy" id="79078"/>
    <lineage>
        <taxon>Eukaryota</taxon>
        <taxon>Viridiplantae</taxon>
        <taxon>Streptophyta</taxon>
        <taxon>Embryophyta</taxon>
        <taxon>Tracheophyta</taxon>
        <taxon>Spermatophyta</taxon>
        <taxon>Magnoliopsida</taxon>
        <taxon>eudicotyledons</taxon>
        <taxon>Gunneridae</taxon>
        <taxon>Pentapetalae</taxon>
        <taxon>rosids</taxon>
        <taxon>fabids</taxon>
        <taxon>Fabales</taxon>
        <taxon>Fabaceae</taxon>
        <taxon>Papilionoideae</taxon>
        <taxon>50 kb inversion clade</taxon>
        <taxon>dalbergioids sensu lato</taxon>
        <taxon>Dalbergieae</taxon>
        <taxon>Pterocarpus clade</taxon>
        <taxon>Stylosanthes</taxon>
    </lineage>
</organism>
<sequence>MALSVASSSSEPATHRYHVFISFRGEDTRKGFLSHLQAAFQENQITTFRDDGMEKGAPIWDELVEAITNSKFFLVILSKNYASSRWCLNELVKIMECKNKNEHVTVIPVFYGIQPTHIRNQTGTYHTAFTKHEGSSEDPCHVQQWRTALTQAADLSGFPFNEHRDDEANLISEIVKTILPHRVNIKYYMDGRNIPFICNRNYTHLESLLMRRKLEEVVVIGIWGMGGIGKSTIAERLFNKYSCVYEGSCFLSSSRELASPCLNNICNILLSQLLNQDLHITNIEVLDSGIVRKLRQRRVFVVLDDVVDSPIVTDLVPFLRTCLRSGSIVILTARDRSVLTSGGVQQIHEIERMSYGDSHELLSHYAFSDSHPKQGYDELTERVINYASGIPLALKILGSFLRGKSASEWDSALKKLRKCPNKTIQQVLRLSYDGLDDEEKKILLDIACFFGDSCKRDSVIEILNSCEFSANIGIKNLLDKALISTTSDNNYIKIHGLIRKKCWEIVHEEARRNGGQTRIWDTEELCNVLENKKVSD</sequence>
<dbReference type="InterPro" id="IPR000157">
    <property type="entry name" value="TIR_dom"/>
</dbReference>
<reference evidence="5 6" key="1">
    <citation type="journal article" date="2023" name="Plants (Basel)">
        <title>Bridging the Gap: Combining Genomics and Transcriptomics Approaches to Understand Stylosanthes scabra, an Orphan Legume from the Brazilian Caatinga.</title>
        <authorList>
            <person name="Ferreira-Neto J.R.C."/>
            <person name="da Silva M.D."/>
            <person name="Binneck E."/>
            <person name="de Melo N.F."/>
            <person name="da Silva R.H."/>
            <person name="de Melo A.L.T.M."/>
            <person name="Pandolfi V."/>
            <person name="Bustamante F.O."/>
            <person name="Brasileiro-Vidal A.C."/>
            <person name="Benko-Iseppon A.M."/>
        </authorList>
    </citation>
    <scope>NUCLEOTIDE SEQUENCE [LARGE SCALE GENOMIC DNA]</scope>
    <source>
        <tissue evidence="5">Leaves</tissue>
    </source>
</reference>
<evidence type="ECO:0000256" key="2">
    <source>
        <dbReference type="ARBA" id="ARBA00022737"/>
    </source>
</evidence>
<dbReference type="Gene3D" id="3.40.50.300">
    <property type="entry name" value="P-loop containing nucleotide triphosphate hydrolases"/>
    <property type="match status" value="1"/>
</dbReference>
<dbReference type="SUPFAM" id="SSF52540">
    <property type="entry name" value="P-loop containing nucleoside triphosphate hydrolases"/>
    <property type="match status" value="1"/>
</dbReference>
<keyword evidence="6" id="KW-1185">Reference proteome</keyword>
<dbReference type="EMBL" id="JASCZI010030377">
    <property type="protein sequence ID" value="MED6121990.1"/>
    <property type="molecule type" value="Genomic_DNA"/>
</dbReference>
<proteinExistence type="predicted"/>
<dbReference type="Pfam" id="PF00931">
    <property type="entry name" value="NB-ARC"/>
    <property type="match status" value="1"/>
</dbReference>
<evidence type="ECO:0000256" key="1">
    <source>
        <dbReference type="ARBA" id="ARBA00022614"/>
    </source>
</evidence>
<dbReference type="InterPro" id="IPR035897">
    <property type="entry name" value="Toll_tir_struct_dom_sf"/>
</dbReference>
<evidence type="ECO:0000313" key="6">
    <source>
        <dbReference type="Proteomes" id="UP001341840"/>
    </source>
</evidence>
<dbReference type="PROSITE" id="PS50104">
    <property type="entry name" value="TIR"/>
    <property type="match status" value="1"/>
</dbReference>
<protein>
    <recommendedName>
        <fullName evidence="4">TIR domain-containing protein</fullName>
    </recommendedName>
</protein>
<dbReference type="SUPFAM" id="SSF52200">
    <property type="entry name" value="Toll/Interleukin receptor TIR domain"/>
    <property type="match status" value="1"/>
</dbReference>
<dbReference type="Pfam" id="PF01582">
    <property type="entry name" value="TIR"/>
    <property type="match status" value="1"/>
</dbReference>
<feature type="domain" description="TIR" evidence="4">
    <location>
        <begin position="15"/>
        <end position="182"/>
    </location>
</feature>
<dbReference type="PANTHER" id="PTHR11017:SF512">
    <property type="entry name" value="ADP-RIBOSYL CYCLASE_CYCLIC ADP-RIBOSE HYDROLASE"/>
    <property type="match status" value="1"/>
</dbReference>
<dbReference type="Gene3D" id="3.40.50.10140">
    <property type="entry name" value="Toll/interleukin-1 receptor homology (TIR) domain"/>
    <property type="match status" value="1"/>
</dbReference>
<dbReference type="SUPFAM" id="SSF46785">
    <property type="entry name" value="Winged helix' DNA-binding domain"/>
    <property type="match status" value="1"/>
</dbReference>
<dbReference type="InterPro" id="IPR027417">
    <property type="entry name" value="P-loop_NTPase"/>
</dbReference>
<accession>A0ABU6RDE5</accession>
<dbReference type="InterPro" id="IPR002182">
    <property type="entry name" value="NB-ARC"/>
</dbReference>
<gene>
    <name evidence="5" type="ORF">PIB30_035427</name>
</gene>
<dbReference type="Gene3D" id="1.10.8.430">
    <property type="entry name" value="Helical domain of apoptotic protease-activating factors"/>
    <property type="match status" value="1"/>
</dbReference>
<dbReference type="InterPro" id="IPR042197">
    <property type="entry name" value="Apaf_helical"/>
</dbReference>
<dbReference type="Proteomes" id="UP001341840">
    <property type="component" value="Unassembled WGS sequence"/>
</dbReference>
<dbReference type="InterPro" id="IPR058192">
    <property type="entry name" value="WHD_ROQ1-like"/>
</dbReference>
<dbReference type="InterPro" id="IPR036390">
    <property type="entry name" value="WH_DNA-bd_sf"/>
</dbReference>
<evidence type="ECO:0000259" key="4">
    <source>
        <dbReference type="PROSITE" id="PS50104"/>
    </source>
</evidence>
<evidence type="ECO:0000256" key="3">
    <source>
        <dbReference type="ARBA" id="ARBA00022821"/>
    </source>
</evidence>
<comment type="caution">
    <text evidence="5">The sequence shown here is derived from an EMBL/GenBank/DDBJ whole genome shotgun (WGS) entry which is preliminary data.</text>
</comment>
<dbReference type="PANTHER" id="PTHR11017">
    <property type="entry name" value="LEUCINE-RICH REPEAT-CONTAINING PROTEIN"/>
    <property type="match status" value="1"/>
</dbReference>
<dbReference type="SMART" id="SM00255">
    <property type="entry name" value="TIR"/>
    <property type="match status" value="1"/>
</dbReference>
<dbReference type="InterPro" id="IPR044974">
    <property type="entry name" value="Disease_R_plants"/>
</dbReference>
<name>A0ABU6RDE5_9FABA</name>
<dbReference type="PRINTS" id="PR00364">
    <property type="entry name" value="DISEASERSIST"/>
</dbReference>
<keyword evidence="3" id="KW-0611">Plant defense</keyword>
<keyword evidence="1" id="KW-0433">Leucine-rich repeat</keyword>
<evidence type="ECO:0000313" key="5">
    <source>
        <dbReference type="EMBL" id="MED6121990.1"/>
    </source>
</evidence>